<dbReference type="Proteomes" id="UP000481109">
    <property type="component" value="Unassembled WGS sequence"/>
</dbReference>
<protein>
    <submittedName>
        <fullName evidence="2">Beta-lactamase family protein</fullName>
    </submittedName>
</protein>
<proteinExistence type="predicted"/>
<dbReference type="PANTHER" id="PTHR46825:SF9">
    <property type="entry name" value="BETA-LACTAMASE-RELATED DOMAIN-CONTAINING PROTEIN"/>
    <property type="match status" value="1"/>
</dbReference>
<sequence>MADQPEFRGSALVVRGTSTVYDVSQGSADVRSGTRCTARTRFQIASVSKQFTAAAVMLLVERGAVALDDDVSRWIGDCPPSWRGITVHHLLTHTSGLGHWEDFPELDLTAWMPSDELLKVFRESAPKFPPGSGWYYSSPAYVLLAHLVERAGGDPYRQFLTRQIFEPLGLHDTFAGAPGDRSEVAAGHAEGAVTPSYELDVVALGAGDIWSTTGDLLRWDQALATGAFLGDASRRLMFTPHAPTGLGELDAYGYGWQTGRIAGQPVRCHSGDNAGFKAFNAWFPDLSAYVIVLTNHAEPNPATLTAHLTRAHLLGT</sequence>
<feature type="domain" description="Beta-lactamase-related" evidence="1">
    <location>
        <begin position="10"/>
        <end position="305"/>
    </location>
</feature>
<dbReference type="RefSeq" id="WP_165336653.1">
    <property type="nucleotide sequence ID" value="NZ_JAAKZW010000300.1"/>
</dbReference>
<dbReference type="EMBL" id="JAAKZW010000300">
    <property type="protein sequence ID" value="NGO81252.1"/>
    <property type="molecule type" value="Genomic_DNA"/>
</dbReference>
<accession>A0A6G4XVP5</accession>
<evidence type="ECO:0000313" key="2">
    <source>
        <dbReference type="EMBL" id="NGO81252.1"/>
    </source>
</evidence>
<dbReference type="AlphaFoldDB" id="A0A6G4XVP5"/>
<dbReference type="Gene3D" id="3.40.710.10">
    <property type="entry name" value="DD-peptidase/beta-lactamase superfamily"/>
    <property type="match status" value="1"/>
</dbReference>
<keyword evidence="3" id="KW-1185">Reference proteome</keyword>
<reference evidence="2 3" key="1">
    <citation type="submission" date="2020-02" db="EMBL/GenBank/DDBJ databases">
        <title>Whole-genome analyses of novel actinobacteria.</title>
        <authorList>
            <person name="Sahin N."/>
            <person name="Tokatli A."/>
        </authorList>
    </citation>
    <scope>NUCLEOTIDE SEQUENCE [LARGE SCALE GENOMIC DNA]</scope>
    <source>
        <strain evidence="2 3">YC504</strain>
    </source>
</reference>
<name>A0A6G4XVP5_9ACTN</name>
<comment type="caution">
    <text evidence="2">The sequence shown here is derived from an EMBL/GenBank/DDBJ whole genome shotgun (WGS) entry which is preliminary data.</text>
</comment>
<dbReference type="Pfam" id="PF00144">
    <property type="entry name" value="Beta-lactamase"/>
    <property type="match status" value="1"/>
</dbReference>
<dbReference type="SUPFAM" id="SSF56601">
    <property type="entry name" value="beta-lactamase/transpeptidase-like"/>
    <property type="match status" value="1"/>
</dbReference>
<dbReference type="InterPro" id="IPR012338">
    <property type="entry name" value="Beta-lactam/transpept-like"/>
</dbReference>
<evidence type="ECO:0000259" key="1">
    <source>
        <dbReference type="Pfam" id="PF00144"/>
    </source>
</evidence>
<gene>
    <name evidence="2" type="ORF">G6045_37150</name>
</gene>
<dbReference type="InterPro" id="IPR050491">
    <property type="entry name" value="AmpC-like"/>
</dbReference>
<organism evidence="2 3">
    <name type="scientific">Streptomyces mesophilus</name>
    <dbReference type="NCBI Taxonomy" id="1775132"/>
    <lineage>
        <taxon>Bacteria</taxon>
        <taxon>Bacillati</taxon>
        <taxon>Actinomycetota</taxon>
        <taxon>Actinomycetes</taxon>
        <taxon>Kitasatosporales</taxon>
        <taxon>Streptomycetaceae</taxon>
        <taxon>Streptomyces</taxon>
    </lineage>
</organism>
<dbReference type="PANTHER" id="PTHR46825">
    <property type="entry name" value="D-ALANYL-D-ALANINE-CARBOXYPEPTIDASE/ENDOPEPTIDASE AMPH"/>
    <property type="match status" value="1"/>
</dbReference>
<evidence type="ECO:0000313" key="3">
    <source>
        <dbReference type="Proteomes" id="UP000481109"/>
    </source>
</evidence>
<dbReference type="InterPro" id="IPR001466">
    <property type="entry name" value="Beta-lactam-related"/>
</dbReference>